<accession>A0A0D2FDH1</accession>
<dbReference type="HOGENOM" id="CLU_000022_59_2_1"/>
<protein>
    <submittedName>
        <fullName evidence="5">Rhinocladiella mackenziei CBS 650.93 unplaced genomic scaffold supercont1.9, whole genome shotgun sequence</fullName>
    </submittedName>
</protein>
<dbReference type="GO" id="GO:0016405">
    <property type="term" value="F:CoA-ligase activity"/>
    <property type="evidence" value="ECO:0007669"/>
    <property type="project" value="TreeGrafter"/>
</dbReference>
<dbReference type="PANTHER" id="PTHR24096">
    <property type="entry name" value="LONG-CHAIN-FATTY-ACID--COA LIGASE"/>
    <property type="match status" value="1"/>
</dbReference>
<organism evidence="5 6">
    <name type="scientific">Rhinocladiella mackenziei CBS 650.93</name>
    <dbReference type="NCBI Taxonomy" id="1442369"/>
    <lineage>
        <taxon>Eukaryota</taxon>
        <taxon>Fungi</taxon>
        <taxon>Dikarya</taxon>
        <taxon>Ascomycota</taxon>
        <taxon>Pezizomycotina</taxon>
        <taxon>Eurotiomycetes</taxon>
        <taxon>Chaetothyriomycetidae</taxon>
        <taxon>Chaetothyriales</taxon>
        <taxon>Herpotrichiellaceae</taxon>
        <taxon>Rhinocladiella</taxon>
    </lineage>
</organism>
<dbReference type="SUPFAM" id="SSF56801">
    <property type="entry name" value="Acetyl-CoA synthetase-like"/>
    <property type="match status" value="1"/>
</dbReference>
<dbReference type="STRING" id="1442369.A0A0D2FDH1"/>
<evidence type="ECO:0000256" key="2">
    <source>
        <dbReference type="ARBA" id="ARBA00022598"/>
    </source>
</evidence>
<dbReference type="OrthoDB" id="1898221at2759"/>
<dbReference type="InterPro" id="IPR042099">
    <property type="entry name" value="ANL_N_sf"/>
</dbReference>
<keyword evidence="2" id="KW-0436">Ligase</keyword>
<dbReference type="Proteomes" id="UP000053617">
    <property type="component" value="Unassembled WGS sequence"/>
</dbReference>
<feature type="domain" description="AMP-dependent synthetase/ligase" evidence="3">
    <location>
        <begin position="44"/>
        <end position="397"/>
    </location>
</feature>
<dbReference type="Pfam" id="PF00501">
    <property type="entry name" value="AMP-binding"/>
    <property type="match status" value="1"/>
</dbReference>
<dbReference type="Gene3D" id="3.30.300.30">
    <property type="match status" value="1"/>
</dbReference>
<evidence type="ECO:0000313" key="5">
    <source>
        <dbReference type="EMBL" id="KIX00132.1"/>
    </source>
</evidence>
<dbReference type="Pfam" id="PF13193">
    <property type="entry name" value="AMP-binding_C"/>
    <property type="match status" value="1"/>
</dbReference>
<dbReference type="PANTHER" id="PTHR24096:SF149">
    <property type="entry name" value="AMP-BINDING DOMAIN-CONTAINING PROTEIN-RELATED"/>
    <property type="match status" value="1"/>
</dbReference>
<dbReference type="InterPro" id="IPR025110">
    <property type="entry name" value="AMP-bd_C"/>
</dbReference>
<name>A0A0D2FDH1_9EURO</name>
<dbReference type="Gene3D" id="3.40.50.12780">
    <property type="entry name" value="N-terminal domain of ligase-like"/>
    <property type="match status" value="1"/>
</dbReference>
<dbReference type="EMBL" id="KN847483">
    <property type="protein sequence ID" value="KIX00132.1"/>
    <property type="molecule type" value="Genomic_DNA"/>
</dbReference>
<evidence type="ECO:0000313" key="6">
    <source>
        <dbReference type="Proteomes" id="UP000053617"/>
    </source>
</evidence>
<dbReference type="AlphaFoldDB" id="A0A0D2FDH1"/>
<evidence type="ECO:0000259" key="3">
    <source>
        <dbReference type="Pfam" id="PF00501"/>
    </source>
</evidence>
<dbReference type="InterPro" id="IPR000873">
    <property type="entry name" value="AMP-dep_synth/lig_dom"/>
</dbReference>
<keyword evidence="6" id="KW-1185">Reference proteome</keyword>
<dbReference type="InterPro" id="IPR045851">
    <property type="entry name" value="AMP-bd_C_sf"/>
</dbReference>
<dbReference type="VEuPathDB" id="FungiDB:Z518_10269"/>
<proteinExistence type="inferred from homology"/>
<sequence>MRIYKSNDPDIHIPTDLNLTELLHTSARSPPFSSDHLIALDNLQTRSLALGQLRSTAGRLAAGLAHSFRPPDQARWALILPNSVTYVEAVHAVLWSGGVWCPINHQLKAGEIAHALRVSRPDFVIAYSEVVGKVDESVKIARQKSPDWRHPKVLTAIGSPAKGYPDLYADFLATESLPIPHYADTRKRLASIHLSSGTTGNPKGVGISHFNYVANVYQMFAHDPDQWSPKEKVVAFTPFVHIANTTLPLFLGPWTGTAHVIMASFEIEAYAKLIQQTKATSAQISPATAVAIATTDLVERYNFSSITRFICIPIPLKEDMYRTFLSQGRWKTVTLYGMTEAAPYVAWKAMGDSMPASKSGTILPNILASLRLEHGEDAPEGGPGELWLKGPNLVAGYVDNPTANQVAFDGEGWYNTGDVCTISPEGHLQVVGRTKELIKYNGFQVSPTELEAYIFSHPDIEDSAVGGVYDRTKMTELPTAYVVFKSHLTDRDQKIQALKDLQTRVDRQVSGYKKLRGGVWEVTMVPRNATLKVLRKQLGTYKTGLCSLDNEKESAKL</sequence>
<feature type="domain" description="AMP-binding enzyme C-terminal" evidence="4">
    <location>
        <begin position="449"/>
        <end position="530"/>
    </location>
</feature>
<evidence type="ECO:0000259" key="4">
    <source>
        <dbReference type="Pfam" id="PF13193"/>
    </source>
</evidence>
<dbReference type="PROSITE" id="PS00455">
    <property type="entry name" value="AMP_BINDING"/>
    <property type="match status" value="1"/>
</dbReference>
<dbReference type="RefSeq" id="XP_013267268.1">
    <property type="nucleotide sequence ID" value="XM_013411814.1"/>
</dbReference>
<evidence type="ECO:0000256" key="1">
    <source>
        <dbReference type="ARBA" id="ARBA00006432"/>
    </source>
</evidence>
<dbReference type="InterPro" id="IPR020845">
    <property type="entry name" value="AMP-binding_CS"/>
</dbReference>
<dbReference type="GeneID" id="25298340"/>
<comment type="similarity">
    <text evidence="1">Belongs to the ATP-dependent AMP-binding enzyme family.</text>
</comment>
<reference evidence="5 6" key="1">
    <citation type="submission" date="2015-01" db="EMBL/GenBank/DDBJ databases">
        <title>The Genome Sequence of Rhinocladiella mackenzie CBS 650.93.</title>
        <authorList>
            <consortium name="The Broad Institute Genomics Platform"/>
            <person name="Cuomo C."/>
            <person name="de Hoog S."/>
            <person name="Gorbushina A."/>
            <person name="Stielow B."/>
            <person name="Teixiera M."/>
            <person name="Abouelleil A."/>
            <person name="Chapman S.B."/>
            <person name="Priest M."/>
            <person name="Young S.K."/>
            <person name="Wortman J."/>
            <person name="Nusbaum C."/>
            <person name="Birren B."/>
        </authorList>
    </citation>
    <scope>NUCLEOTIDE SEQUENCE [LARGE SCALE GENOMIC DNA]</scope>
    <source>
        <strain evidence="5 6">CBS 650.93</strain>
    </source>
</reference>
<gene>
    <name evidence="5" type="ORF">Z518_10269</name>
</gene>